<name>A0ABM9SY39_YERAL</name>
<dbReference type="Proteomes" id="UP000038647">
    <property type="component" value="Unassembled WGS sequence"/>
</dbReference>
<accession>A0ABM9SY39</accession>
<proteinExistence type="predicted"/>
<comment type="caution">
    <text evidence="1">The sequence shown here is derived from an EMBL/GenBank/DDBJ whole genome shotgun (WGS) entry which is preliminary data.</text>
</comment>
<dbReference type="EMBL" id="CQEH01000028">
    <property type="protein sequence ID" value="CNL71557.1"/>
    <property type="molecule type" value="Genomic_DNA"/>
</dbReference>
<protein>
    <submittedName>
        <fullName evidence="1">Uncharacterized protein</fullName>
    </submittedName>
</protein>
<evidence type="ECO:0000313" key="2">
    <source>
        <dbReference type="Proteomes" id="UP000038647"/>
    </source>
</evidence>
<gene>
    <name evidence="1" type="ORF">ERS137966_03975</name>
</gene>
<evidence type="ECO:0000313" key="1">
    <source>
        <dbReference type="EMBL" id="CNL71557.1"/>
    </source>
</evidence>
<sequence length="117" mass="12588">MSAGGAGRKHSAKLVIMNIGISFVSIMPASHMTGGIIGMVKVGELEGVTFSQQAIFVIATFHQPLALSRSDQLNQGQLLLLIAQFKRITHTMLNAGKLLINRITKTNLVTKTVADCR</sequence>
<organism evidence="1 2">
    <name type="scientific">Yersinia aldovae</name>
    <dbReference type="NCBI Taxonomy" id="29483"/>
    <lineage>
        <taxon>Bacteria</taxon>
        <taxon>Pseudomonadati</taxon>
        <taxon>Pseudomonadota</taxon>
        <taxon>Gammaproteobacteria</taxon>
        <taxon>Enterobacterales</taxon>
        <taxon>Yersiniaceae</taxon>
        <taxon>Yersinia</taxon>
    </lineage>
</organism>
<reference evidence="1 2" key="1">
    <citation type="submission" date="2015-03" db="EMBL/GenBank/DDBJ databases">
        <authorList>
            <consortium name="Pathogen Informatics"/>
            <person name="Murphy D."/>
        </authorList>
    </citation>
    <scope>NUCLEOTIDE SEQUENCE [LARGE SCALE GENOMIC DNA]</scope>
    <source>
        <strain evidence="1 2">IP08791</strain>
    </source>
</reference>
<keyword evidence="2" id="KW-1185">Reference proteome</keyword>